<gene>
    <name evidence="4" type="ORF">MPDQ_007212</name>
</gene>
<dbReference type="GO" id="GO:0016491">
    <property type="term" value="F:oxidoreductase activity"/>
    <property type="evidence" value="ECO:0007669"/>
    <property type="project" value="UniProtKB-KW"/>
</dbReference>
<evidence type="ECO:0000256" key="3">
    <source>
        <dbReference type="ARBA" id="ARBA00023002"/>
    </source>
</evidence>
<dbReference type="InterPro" id="IPR002347">
    <property type="entry name" value="SDR_fam"/>
</dbReference>
<dbReference type="Proteomes" id="UP000319663">
    <property type="component" value="Unassembled WGS sequence"/>
</dbReference>
<dbReference type="Gene3D" id="3.40.50.720">
    <property type="entry name" value="NAD(P)-binding Rossmann-like Domain"/>
    <property type="match status" value="2"/>
</dbReference>
<dbReference type="PANTHER" id="PTHR24320">
    <property type="entry name" value="RETINOL DEHYDROGENASE"/>
    <property type="match status" value="1"/>
</dbReference>
<dbReference type="PANTHER" id="PTHR24320:SF236">
    <property type="entry name" value="SHORT-CHAIN DEHYDROGENASE-RELATED"/>
    <property type="match status" value="1"/>
</dbReference>
<dbReference type="SUPFAM" id="SSF51735">
    <property type="entry name" value="NAD(P)-binding Rossmann-fold domains"/>
    <property type="match status" value="1"/>
</dbReference>
<organism evidence="4 5">
    <name type="scientific">Monascus purpureus</name>
    <name type="common">Red mold</name>
    <name type="synonym">Monascus anka</name>
    <dbReference type="NCBI Taxonomy" id="5098"/>
    <lineage>
        <taxon>Eukaryota</taxon>
        <taxon>Fungi</taxon>
        <taxon>Dikarya</taxon>
        <taxon>Ascomycota</taxon>
        <taxon>Pezizomycotina</taxon>
        <taxon>Eurotiomycetes</taxon>
        <taxon>Eurotiomycetidae</taxon>
        <taxon>Eurotiales</taxon>
        <taxon>Aspergillaceae</taxon>
        <taxon>Monascus</taxon>
    </lineage>
</organism>
<dbReference type="EMBL" id="VIFY01000072">
    <property type="protein sequence ID" value="TQB71907.1"/>
    <property type="molecule type" value="Genomic_DNA"/>
</dbReference>
<keyword evidence="5" id="KW-1185">Reference proteome</keyword>
<evidence type="ECO:0000256" key="2">
    <source>
        <dbReference type="ARBA" id="ARBA00022857"/>
    </source>
</evidence>
<dbReference type="OrthoDB" id="191139at2759"/>
<comment type="caution">
    <text evidence="4">The sequence shown here is derived from an EMBL/GenBank/DDBJ whole genome shotgun (WGS) entry which is preliminary data.</text>
</comment>
<accession>A0A507QWI5</accession>
<sequence length="191" mass="20593">MPGTISFMQQSFPGKPQFTESNVPDLKGTVTIVTGSDTGLGKEIAQILYSKNAKVYMMARSKEKTQKAINSIKATVPMSSGELISFLLTLQISGASRPPLRNSFTRNPSSMSSSTMLVLGIPSKAARRNRAYDLQLGVNCIGTFAFTKHLTPTLVSTAKTSPPNSIRVVWVSSSAAEAIAPKGYIEKLNQY</sequence>
<dbReference type="AlphaFoldDB" id="A0A507QWI5"/>
<evidence type="ECO:0000313" key="5">
    <source>
        <dbReference type="Proteomes" id="UP000319663"/>
    </source>
</evidence>
<reference evidence="4 5" key="1">
    <citation type="submission" date="2019-06" db="EMBL/GenBank/DDBJ databases">
        <title>Wine fermentation using esterase from Monascus purpureus.</title>
        <authorList>
            <person name="Geng C."/>
            <person name="Zhang Y."/>
        </authorList>
    </citation>
    <scope>NUCLEOTIDE SEQUENCE [LARGE SCALE GENOMIC DNA]</scope>
    <source>
        <strain evidence="4">HQ1</strain>
    </source>
</reference>
<proteinExistence type="inferred from homology"/>
<dbReference type="Pfam" id="PF00106">
    <property type="entry name" value="adh_short"/>
    <property type="match status" value="1"/>
</dbReference>
<comment type="similarity">
    <text evidence="1">Belongs to the short-chain dehydrogenases/reductases (SDR) family.</text>
</comment>
<evidence type="ECO:0000313" key="4">
    <source>
        <dbReference type="EMBL" id="TQB71907.1"/>
    </source>
</evidence>
<dbReference type="InterPro" id="IPR036291">
    <property type="entry name" value="NAD(P)-bd_dom_sf"/>
</dbReference>
<protein>
    <submittedName>
        <fullName evidence="4">Uncharacterized protein</fullName>
    </submittedName>
</protein>
<keyword evidence="2" id="KW-0521">NADP</keyword>
<name>A0A507QWI5_MONPU</name>
<dbReference type="STRING" id="5098.A0A507QWI5"/>
<evidence type="ECO:0000256" key="1">
    <source>
        <dbReference type="ARBA" id="ARBA00006484"/>
    </source>
</evidence>
<keyword evidence="3" id="KW-0560">Oxidoreductase</keyword>